<proteinExistence type="predicted"/>
<dbReference type="AlphaFoldDB" id="A0A0E9SEU2"/>
<organism evidence="2">
    <name type="scientific">Anguilla anguilla</name>
    <name type="common">European freshwater eel</name>
    <name type="synonym">Muraena anguilla</name>
    <dbReference type="NCBI Taxonomy" id="7936"/>
    <lineage>
        <taxon>Eukaryota</taxon>
        <taxon>Metazoa</taxon>
        <taxon>Chordata</taxon>
        <taxon>Craniata</taxon>
        <taxon>Vertebrata</taxon>
        <taxon>Euteleostomi</taxon>
        <taxon>Actinopterygii</taxon>
        <taxon>Neopterygii</taxon>
        <taxon>Teleostei</taxon>
        <taxon>Anguilliformes</taxon>
        <taxon>Anguillidae</taxon>
        <taxon>Anguilla</taxon>
    </lineage>
</organism>
<evidence type="ECO:0000256" key="1">
    <source>
        <dbReference type="SAM" id="MobiDB-lite"/>
    </source>
</evidence>
<reference evidence="2" key="1">
    <citation type="submission" date="2014-11" db="EMBL/GenBank/DDBJ databases">
        <authorList>
            <person name="Amaro Gonzalez C."/>
        </authorList>
    </citation>
    <scope>NUCLEOTIDE SEQUENCE</scope>
</reference>
<evidence type="ECO:0000313" key="2">
    <source>
        <dbReference type="EMBL" id="JAH39033.1"/>
    </source>
</evidence>
<accession>A0A0E9SEU2</accession>
<reference evidence="2" key="2">
    <citation type="journal article" date="2015" name="Fish Shellfish Immunol.">
        <title>Early steps in the European eel (Anguilla anguilla)-Vibrio vulnificus interaction in the gills: Role of the RtxA13 toxin.</title>
        <authorList>
            <person name="Callol A."/>
            <person name="Pajuelo D."/>
            <person name="Ebbesson L."/>
            <person name="Teles M."/>
            <person name="MacKenzie S."/>
            <person name="Amaro C."/>
        </authorList>
    </citation>
    <scope>NUCLEOTIDE SEQUENCE</scope>
</reference>
<name>A0A0E9SEU2_ANGAN</name>
<feature type="region of interest" description="Disordered" evidence="1">
    <location>
        <begin position="26"/>
        <end position="55"/>
    </location>
</feature>
<dbReference type="EMBL" id="GBXM01069544">
    <property type="protein sequence ID" value="JAH39033.1"/>
    <property type="molecule type" value="Transcribed_RNA"/>
</dbReference>
<sequence length="73" mass="8693">MLPQFRGTSVMRHSIHSTPHTICIQKTQCSSQRSAVSKKQRQKSRQQDNYSSLKEQSTQFHFIRRMFMSARYE</sequence>
<protein>
    <submittedName>
        <fullName evidence="2">Uncharacterized protein</fullName>
    </submittedName>
</protein>